<dbReference type="InterPro" id="IPR035897">
    <property type="entry name" value="Toll_tir_struct_dom_sf"/>
</dbReference>
<gene>
    <name evidence="8" type="ORF">PMEA_00025471</name>
</gene>
<keyword evidence="2 6" id="KW-0812">Transmembrane</keyword>
<evidence type="ECO:0000313" key="8">
    <source>
        <dbReference type="EMBL" id="CAH3039871.1"/>
    </source>
</evidence>
<name>A0AAU9VUQ2_9CNID</name>
<dbReference type="InterPro" id="IPR000157">
    <property type="entry name" value="TIR_dom"/>
</dbReference>
<evidence type="ECO:0000256" key="5">
    <source>
        <dbReference type="ARBA" id="ARBA00023136"/>
    </source>
</evidence>
<dbReference type="EMBL" id="CALNXJ010000005">
    <property type="protein sequence ID" value="CAH3039871.1"/>
    <property type="molecule type" value="Genomic_DNA"/>
</dbReference>
<dbReference type="SMART" id="SM00255">
    <property type="entry name" value="TIR"/>
    <property type="match status" value="1"/>
</dbReference>
<evidence type="ECO:0000256" key="1">
    <source>
        <dbReference type="ARBA" id="ARBA00004370"/>
    </source>
</evidence>
<dbReference type="GO" id="GO:0005886">
    <property type="term" value="C:plasma membrane"/>
    <property type="evidence" value="ECO:0007669"/>
    <property type="project" value="TreeGrafter"/>
</dbReference>
<dbReference type="Gene3D" id="3.40.50.10140">
    <property type="entry name" value="Toll/interleukin-1 receptor homology (TIR) domain"/>
    <property type="match status" value="1"/>
</dbReference>
<accession>A0AAU9VUQ2</accession>
<evidence type="ECO:0000256" key="6">
    <source>
        <dbReference type="SAM" id="Phobius"/>
    </source>
</evidence>
<keyword evidence="3" id="KW-0732">Signal</keyword>
<keyword evidence="9" id="KW-1185">Reference proteome</keyword>
<dbReference type="SUPFAM" id="SSF52200">
    <property type="entry name" value="Toll/Interleukin receptor TIR domain"/>
    <property type="match status" value="1"/>
</dbReference>
<dbReference type="GO" id="GO:0038023">
    <property type="term" value="F:signaling receptor activity"/>
    <property type="evidence" value="ECO:0007669"/>
    <property type="project" value="TreeGrafter"/>
</dbReference>
<dbReference type="PROSITE" id="PS50104">
    <property type="entry name" value="TIR"/>
    <property type="match status" value="1"/>
</dbReference>
<feature type="transmembrane region" description="Helical" evidence="6">
    <location>
        <begin position="30"/>
        <end position="50"/>
    </location>
</feature>
<dbReference type="Pfam" id="PF13676">
    <property type="entry name" value="TIR_2"/>
    <property type="match status" value="1"/>
</dbReference>
<evidence type="ECO:0000256" key="3">
    <source>
        <dbReference type="ARBA" id="ARBA00022729"/>
    </source>
</evidence>
<sequence length="272" mass="31437">MRSSISWNGFYNFPTSVFISSLYNNKAIKYVFISAGILVGLLVGILVIIFRRKFVSRPMERISFSAGSRITLPSTPGSEGKELDSPGVESYVFIMFNERDCKWMKNKLLHLLEKQHKLKCRVHYRDFYPGRVFYETMSESVYASYKNIVVYSKNFLKSTNCCYELEQAEQRLLSENDNSLVIIRIDDADLQELPRTLQNRSVIDYDSNHEKPYWEKKLLQFLKVPVAVRSERKIATVMTGRPAASEAKNALAITRYNRLDSTKSDDTVISYV</sequence>
<organism evidence="8 9">
    <name type="scientific">Pocillopora meandrina</name>
    <dbReference type="NCBI Taxonomy" id="46732"/>
    <lineage>
        <taxon>Eukaryota</taxon>
        <taxon>Metazoa</taxon>
        <taxon>Cnidaria</taxon>
        <taxon>Anthozoa</taxon>
        <taxon>Hexacorallia</taxon>
        <taxon>Scleractinia</taxon>
        <taxon>Astrocoeniina</taxon>
        <taxon>Pocilloporidae</taxon>
        <taxon>Pocillopora</taxon>
    </lineage>
</organism>
<feature type="domain" description="TIR" evidence="7">
    <location>
        <begin position="88"/>
        <end position="222"/>
    </location>
</feature>
<evidence type="ECO:0000313" key="9">
    <source>
        <dbReference type="Proteomes" id="UP001159428"/>
    </source>
</evidence>
<dbReference type="PANTHER" id="PTHR24365:SF541">
    <property type="entry name" value="PROTEIN TOLL-RELATED"/>
    <property type="match status" value="1"/>
</dbReference>
<evidence type="ECO:0000259" key="7">
    <source>
        <dbReference type="PROSITE" id="PS50104"/>
    </source>
</evidence>
<dbReference type="PANTHER" id="PTHR24365">
    <property type="entry name" value="TOLL-LIKE RECEPTOR"/>
    <property type="match status" value="1"/>
</dbReference>
<keyword evidence="4 6" id="KW-1133">Transmembrane helix</keyword>
<protein>
    <recommendedName>
        <fullName evidence="7">TIR domain-containing protein</fullName>
    </recommendedName>
</protein>
<evidence type="ECO:0000256" key="2">
    <source>
        <dbReference type="ARBA" id="ARBA00022692"/>
    </source>
</evidence>
<reference evidence="8 9" key="1">
    <citation type="submission" date="2022-05" db="EMBL/GenBank/DDBJ databases">
        <authorList>
            <consortium name="Genoscope - CEA"/>
            <person name="William W."/>
        </authorList>
    </citation>
    <scope>NUCLEOTIDE SEQUENCE [LARGE SCALE GENOMIC DNA]</scope>
</reference>
<evidence type="ECO:0000256" key="4">
    <source>
        <dbReference type="ARBA" id="ARBA00022989"/>
    </source>
</evidence>
<dbReference type="Proteomes" id="UP001159428">
    <property type="component" value="Unassembled WGS sequence"/>
</dbReference>
<proteinExistence type="predicted"/>
<comment type="caution">
    <text evidence="8">The sequence shown here is derived from an EMBL/GenBank/DDBJ whole genome shotgun (WGS) entry which is preliminary data.</text>
</comment>
<keyword evidence="5 6" id="KW-0472">Membrane</keyword>
<comment type="subcellular location">
    <subcellularLocation>
        <location evidence="1">Membrane</location>
    </subcellularLocation>
</comment>
<dbReference type="GO" id="GO:0007165">
    <property type="term" value="P:signal transduction"/>
    <property type="evidence" value="ECO:0007669"/>
    <property type="project" value="InterPro"/>
</dbReference>
<dbReference type="AlphaFoldDB" id="A0AAU9VUQ2"/>